<keyword evidence="3" id="KW-1185">Reference proteome</keyword>
<evidence type="ECO:0008006" key="4">
    <source>
        <dbReference type="Google" id="ProtNLM"/>
    </source>
</evidence>
<proteinExistence type="predicted"/>
<evidence type="ECO:0000313" key="3">
    <source>
        <dbReference type="Proteomes" id="UP000683925"/>
    </source>
</evidence>
<sequence>MMINNLILNQAQMFLNIKINGIILIHFISIKNRMQIIIIKNEEILKNEILNVLPLKDYKTIQKIGGDFVVVDSTFFNIINGDKFASFPGKIKPIVFADSAIQLGKPWEICTCKQSNKQFNKQRLCISYYINLYFKISALRLVYITGWFNINEIIQTDKVMTFQFIKLTSNMQNTQFQNQNISPLLFYKLSQNLNKLIITTYSYTFPSVTLDFTNDPFLITKVFQVLNNIKLWHLIYVQSEGDELSVNIKFFENRYILVSFQAICKNLLLIILISQVGIYIFFNCNQDFQQENCHITCGECDGPTYQDCVSCSIESKRIYFQEYKYCIQLQNTIDYNDQCLGYPDFGFQLISGKEQYNGCMYGQFELNGL</sequence>
<accession>A0A8S1YKB5</accession>
<organism evidence="2 3">
    <name type="scientific">Paramecium octaurelia</name>
    <dbReference type="NCBI Taxonomy" id="43137"/>
    <lineage>
        <taxon>Eukaryota</taxon>
        <taxon>Sar</taxon>
        <taxon>Alveolata</taxon>
        <taxon>Ciliophora</taxon>
        <taxon>Intramacronucleata</taxon>
        <taxon>Oligohymenophorea</taxon>
        <taxon>Peniculida</taxon>
        <taxon>Parameciidae</taxon>
        <taxon>Paramecium</taxon>
    </lineage>
</organism>
<keyword evidence="1" id="KW-1133">Transmembrane helix</keyword>
<evidence type="ECO:0000313" key="2">
    <source>
        <dbReference type="EMBL" id="CAD8215276.1"/>
    </source>
</evidence>
<reference evidence="2" key="1">
    <citation type="submission" date="2021-01" db="EMBL/GenBank/DDBJ databases">
        <authorList>
            <consortium name="Genoscope - CEA"/>
            <person name="William W."/>
        </authorList>
    </citation>
    <scope>NUCLEOTIDE SEQUENCE</scope>
</reference>
<comment type="caution">
    <text evidence="2">The sequence shown here is derived from an EMBL/GenBank/DDBJ whole genome shotgun (WGS) entry which is preliminary data.</text>
</comment>
<dbReference type="CDD" id="cd00064">
    <property type="entry name" value="FU"/>
    <property type="match status" value="1"/>
</dbReference>
<gene>
    <name evidence="2" type="ORF">POCTA_138.1.T2210007</name>
</gene>
<protein>
    <recommendedName>
        <fullName evidence="4">Transmembrane protein</fullName>
    </recommendedName>
</protein>
<dbReference type="InterPro" id="IPR006212">
    <property type="entry name" value="Furin_repeat"/>
</dbReference>
<dbReference type="Proteomes" id="UP000683925">
    <property type="component" value="Unassembled WGS sequence"/>
</dbReference>
<evidence type="ECO:0000256" key="1">
    <source>
        <dbReference type="SAM" id="Phobius"/>
    </source>
</evidence>
<dbReference type="AlphaFoldDB" id="A0A8S1YKB5"/>
<dbReference type="EMBL" id="CAJJDP010000225">
    <property type="protein sequence ID" value="CAD8215276.1"/>
    <property type="molecule type" value="Genomic_DNA"/>
</dbReference>
<keyword evidence="1" id="KW-0812">Transmembrane</keyword>
<name>A0A8S1YKB5_PAROT</name>
<keyword evidence="1" id="KW-0472">Membrane</keyword>
<feature type="transmembrane region" description="Helical" evidence="1">
    <location>
        <begin position="12"/>
        <end position="30"/>
    </location>
</feature>